<feature type="domain" description="Amidase" evidence="6">
    <location>
        <begin position="76"/>
        <end position="522"/>
    </location>
</feature>
<dbReference type="InterPro" id="IPR020556">
    <property type="entry name" value="Amidase_CS"/>
</dbReference>
<dbReference type="AlphaFoldDB" id="A0A3D8R745"/>
<proteinExistence type="inferred from homology"/>
<keyword evidence="8" id="KW-1185">Reference proteome</keyword>
<name>A0A3D8R745_9HELO</name>
<dbReference type="Proteomes" id="UP000256645">
    <property type="component" value="Unassembled WGS sequence"/>
</dbReference>
<gene>
    <name evidence="7" type="ORF">BP6252_08895</name>
</gene>
<dbReference type="PIRSF" id="PIRSF001221">
    <property type="entry name" value="Amidase_fungi"/>
    <property type="match status" value="1"/>
</dbReference>
<dbReference type="PROSITE" id="PS00571">
    <property type="entry name" value="AMIDASES"/>
    <property type="match status" value="1"/>
</dbReference>
<feature type="active site" description="Charge relay system" evidence="5">
    <location>
        <position position="132"/>
    </location>
</feature>
<feature type="active site" description="Acyl-ester intermediate" evidence="5">
    <location>
        <position position="231"/>
    </location>
</feature>
<evidence type="ECO:0000256" key="2">
    <source>
        <dbReference type="ARBA" id="ARBA00009199"/>
    </source>
</evidence>
<feature type="active site" description="Charge relay system" evidence="5">
    <location>
        <position position="207"/>
    </location>
</feature>
<dbReference type="SUPFAM" id="SSF75304">
    <property type="entry name" value="Amidase signature (AS) enzymes"/>
    <property type="match status" value="1"/>
</dbReference>
<evidence type="ECO:0000259" key="6">
    <source>
        <dbReference type="Pfam" id="PF01425"/>
    </source>
</evidence>
<accession>A0A3D8R745</accession>
<reference evidence="7 8" key="1">
    <citation type="journal article" date="2018" name="IMA Fungus">
        <title>IMA Genome-F 9: Draft genome sequence of Annulohypoxylon stygium, Aspergillus mulundensis, Berkeleyomyces basicola (syn. Thielaviopsis basicola), Ceratocystis smalleyi, two Cercospora beticola strains, Coleophoma cylindrospora, Fusarium fracticaudum, Phialophora cf. hyalina, and Morchella septimelata.</title>
        <authorList>
            <person name="Wingfield B.D."/>
            <person name="Bills G.F."/>
            <person name="Dong Y."/>
            <person name="Huang W."/>
            <person name="Nel W.J."/>
            <person name="Swalarsk-Parry B.S."/>
            <person name="Vaghefi N."/>
            <person name="Wilken P.M."/>
            <person name="An Z."/>
            <person name="de Beer Z.W."/>
            <person name="De Vos L."/>
            <person name="Chen L."/>
            <person name="Duong T.A."/>
            <person name="Gao Y."/>
            <person name="Hammerbacher A."/>
            <person name="Kikkert J.R."/>
            <person name="Li Y."/>
            <person name="Li H."/>
            <person name="Li K."/>
            <person name="Li Q."/>
            <person name="Liu X."/>
            <person name="Ma X."/>
            <person name="Naidoo K."/>
            <person name="Pethybridge S.J."/>
            <person name="Sun J."/>
            <person name="Steenkamp E.T."/>
            <person name="van der Nest M.A."/>
            <person name="van Wyk S."/>
            <person name="Wingfield M.J."/>
            <person name="Xiong C."/>
            <person name="Yue Q."/>
            <person name="Zhang X."/>
        </authorList>
    </citation>
    <scope>NUCLEOTIDE SEQUENCE [LARGE SCALE GENOMIC DNA]</scope>
    <source>
        <strain evidence="7 8">BP6252</strain>
    </source>
</reference>
<evidence type="ECO:0000313" key="8">
    <source>
        <dbReference type="Proteomes" id="UP000256645"/>
    </source>
</evidence>
<evidence type="ECO:0000256" key="5">
    <source>
        <dbReference type="PIRSR" id="PIRSR001221-1"/>
    </source>
</evidence>
<evidence type="ECO:0000313" key="7">
    <source>
        <dbReference type="EMBL" id="RDW69875.1"/>
    </source>
</evidence>
<evidence type="ECO:0000256" key="4">
    <source>
        <dbReference type="ARBA" id="ARBA00022801"/>
    </source>
</evidence>
<dbReference type="PANTHER" id="PTHR46072:SF4">
    <property type="entry name" value="AMIDASE C550.07-RELATED"/>
    <property type="match status" value="1"/>
</dbReference>
<comment type="caution">
    <text evidence="7">The sequence shown here is derived from an EMBL/GenBank/DDBJ whole genome shotgun (WGS) entry which is preliminary data.</text>
</comment>
<comment type="catalytic activity">
    <reaction evidence="1">
        <text>a monocarboxylic acid amide + H2O = a monocarboxylate + NH4(+)</text>
        <dbReference type="Rhea" id="RHEA:12020"/>
        <dbReference type="ChEBI" id="CHEBI:15377"/>
        <dbReference type="ChEBI" id="CHEBI:28938"/>
        <dbReference type="ChEBI" id="CHEBI:35757"/>
        <dbReference type="ChEBI" id="CHEBI:83628"/>
        <dbReference type="EC" id="3.5.1.4"/>
    </reaction>
</comment>
<evidence type="ECO:0000256" key="1">
    <source>
        <dbReference type="ARBA" id="ARBA00001311"/>
    </source>
</evidence>
<keyword evidence="4" id="KW-0378">Hydrolase</keyword>
<dbReference type="InterPro" id="IPR036928">
    <property type="entry name" value="AS_sf"/>
</dbReference>
<protein>
    <recommendedName>
        <fullName evidence="3">amidase</fullName>
        <ecNumber evidence="3">3.5.1.4</ecNumber>
    </recommendedName>
</protein>
<dbReference type="Pfam" id="PF01425">
    <property type="entry name" value="Amidase"/>
    <property type="match status" value="1"/>
</dbReference>
<dbReference type="STRING" id="1849047.A0A3D8R745"/>
<dbReference type="EMBL" id="PDLM01000009">
    <property type="protein sequence ID" value="RDW69875.1"/>
    <property type="molecule type" value="Genomic_DNA"/>
</dbReference>
<evidence type="ECO:0000256" key="3">
    <source>
        <dbReference type="ARBA" id="ARBA00012922"/>
    </source>
</evidence>
<comment type="similarity">
    <text evidence="2">Belongs to the amidase family.</text>
</comment>
<dbReference type="InterPro" id="IPR023631">
    <property type="entry name" value="Amidase_dom"/>
</dbReference>
<sequence length="549" mass="61041">MATEQWQDTARRHQAIRDAAIPQEWQLANPPSDQVANVMSIPYTCGLLTTQELAWTDKDATELLELLAAGTIKSYDLTLAFCKRASLAQQLLNCLVETWFDEALARAQELDEILEQTGQPVGPYHGLPFSIKTTFAVKGKNASSCYVAWADHRAESDAPVVHILRNAGAVFFCKTTNPQTVMHLETVSNLYGRTLNPYNRRLTPGGSSGGEAALVAFGGSPIGLAADGGGSIRSPAANNGLFGMKCTPDRVPIIRSTVSMRGCKSYPVVAGPVTRTARDTDFFMKVVMAAEPWRAEPSLVPLPWRPVVMPRTIKIGVYMDDGVVKPHPPITSALERLKTKLREHPNFQLIEWTPYKHGDGYDLIRQLFWEDGAVETRKIMTDGGEPVLPLTEWVMKHPHIQPRTLKESWELHYQKDVFQKEYLQHWLSAPDVPDFIVGPVGPSAAPRHETARYWGYTAIFNLLDYPACSFPTGLVCSPELHPADGEYTPMENEFDAYNWGTYDAKIFENAPISLQIAGRKWECEGVLHGASMMTELFGVDRTPSSDPRI</sequence>
<dbReference type="GO" id="GO:0004040">
    <property type="term" value="F:amidase activity"/>
    <property type="evidence" value="ECO:0007669"/>
    <property type="project" value="UniProtKB-EC"/>
</dbReference>
<organism evidence="7 8">
    <name type="scientific">Coleophoma cylindrospora</name>
    <dbReference type="NCBI Taxonomy" id="1849047"/>
    <lineage>
        <taxon>Eukaryota</taxon>
        <taxon>Fungi</taxon>
        <taxon>Dikarya</taxon>
        <taxon>Ascomycota</taxon>
        <taxon>Pezizomycotina</taxon>
        <taxon>Leotiomycetes</taxon>
        <taxon>Helotiales</taxon>
        <taxon>Dermateaceae</taxon>
        <taxon>Coleophoma</taxon>
    </lineage>
</organism>
<dbReference type="Gene3D" id="3.90.1300.10">
    <property type="entry name" value="Amidase signature (AS) domain"/>
    <property type="match status" value="1"/>
</dbReference>
<dbReference type="PANTHER" id="PTHR46072">
    <property type="entry name" value="AMIDASE-RELATED-RELATED"/>
    <property type="match status" value="1"/>
</dbReference>
<dbReference type="EC" id="3.5.1.4" evidence="3"/>
<dbReference type="OrthoDB" id="6428749at2759"/>